<comment type="caution">
    <text evidence="2">The sequence shown here is derived from an EMBL/GenBank/DDBJ whole genome shotgun (WGS) entry which is preliminary data.</text>
</comment>
<gene>
    <name evidence="2" type="ORF">QN277_023030</name>
</gene>
<evidence type="ECO:0000313" key="3">
    <source>
        <dbReference type="Proteomes" id="UP001293593"/>
    </source>
</evidence>
<feature type="compositionally biased region" description="Low complexity" evidence="1">
    <location>
        <begin position="110"/>
        <end position="122"/>
    </location>
</feature>
<feature type="compositionally biased region" description="Basic and acidic residues" evidence="1">
    <location>
        <begin position="124"/>
        <end position="146"/>
    </location>
</feature>
<protein>
    <submittedName>
        <fullName evidence="2">Uncharacterized protein</fullName>
    </submittedName>
</protein>
<keyword evidence="3" id="KW-1185">Reference proteome</keyword>
<reference evidence="2" key="1">
    <citation type="submission" date="2023-10" db="EMBL/GenBank/DDBJ databases">
        <title>Chromosome-level genome of the transformable northern wattle, Acacia crassicarpa.</title>
        <authorList>
            <person name="Massaro I."/>
            <person name="Sinha N.R."/>
            <person name="Poethig S."/>
            <person name="Leichty A.R."/>
        </authorList>
    </citation>
    <scope>NUCLEOTIDE SEQUENCE</scope>
    <source>
        <strain evidence="2">Acra3RX</strain>
        <tissue evidence="2">Leaf</tissue>
    </source>
</reference>
<organism evidence="2 3">
    <name type="scientific">Acacia crassicarpa</name>
    <name type="common">northern wattle</name>
    <dbReference type="NCBI Taxonomy" id="499986"/>
    <lineage>
        <taxon>Eukaryota</taxon>
        <taxon>Viridiplantae</taxon>
        <taxon>Streptophyta</taxon>
        <taxon>Embryophyta</taxon>
        <taxon>Tracheophyta</taxon>
        <taxon>Spermatophyta</taxon>
        <taxon>Magnoliopsida</taxon>
        <taxon>eudicotyledons</taxon>
        <taxon>Gunneridae</taxon>
        <taxon>Pentapetalae</taxon>
        <taxon>rosids</taxon>
        <taxon>fabids</taxon>
        <taxon>Fabales</taxon>
        <taxon>Fabaceae</taxon>
        <taxon>Caesalpinioideae</taxon>
        <taxon>mimosoid clade</taxon>
        <taxon>Acacieae</taxon>
        <taxon>Acacia</taxon>
    </lineage>
</organism>
<sequence>MEEGFRRWAGSSFSPLWTETGEEGVVSATLFKTMGHVLISSPPFSVYDLQELERAQNFDFPRHSLPISQAQKVDLTQGRKGKAEKLGSCFSLRRKQVLSGSREQKQGLLVVTRSTVHSSRSSVKCRDSPHQTAGEREREQEKYPQV</sequence>
<proteinExistence type="predicted"/>
<dbReference type="Proteomes" id="UP001293593">
    <property type="component" value="Unassembled WGS sequence"/>
</dbReference>
<feature type="region of interest" description="Disordered" evidence="1">
    <location>
        <begin position="109"/>
        <end position="146"/>
    </location>
</feature>
<accession>A0AAE1MR94</accession>
<dbReference type="EMBL" id="JAWXYG010000006">
    <property type="protein sequence ID" value="KAK4269936.1"/>
    <property type="molecule type" value="Genomic_DNA"/>
</dbReference>
<dbReference type="AlphaFoldDB" id="A0AAE1MR94"/>
<name>A0AAE1MR94_9FABA</name>
<evidence type="ECO:0000313" key="2">
    <source>
        <dbReference type="EMBL" id="KAK4269936.1"/>
    </source>
</evidence>
<evidence type="ECO:0000256" key="1">
    <source>
        <dbReference type="SAM" id="MobiDB-lite"/>
    </source>
</evidence>